<dbReference type="EMBL" id="JAHMUF010000001">
    <property type="protein sequence ID" value="KAG7196200.1"/>
    <property type="molecule type" value="Genomic_DNA"/>
</dbReference>
<keyword evidence="1 4" id="KW-0812">Transmembrane</keyword>
<organism evidence="5 6">
    <name type="scientific">Scheffersomyces spartinae</name>
    <dbReference type="NCBI Taxonomy" id="45513"/>
    <lineage>
        <taxon>Eukaryota</taxon>
        <taxon>Fungi</taxon>
        <taxon>Dikarya</taxon>
        <taxon>Ascomycota</taxon>
        <taxon>Saccharomycotina</taxon>
        <taxon>Pichiomycetes</taxon>
        <taxon>Debaryomycetaceae</taxon>
        <taxon>Scheffersomyces</taxon>
    </lineage>
</organism>
<dbReference type="OrthoDB" id="161814at2759"/>
<dbReference type="RefSeq" id="XP_043051745.1">
    <property type="nucleotide sequence ID" value="XM_043191068.1"/>
</dbReference>
<keyword evidence="4" id="KW-0813">Transport</keyword>
<evidence type="ECO:0000256" key="3">
    <source>
        <dbReference type="ARBA" id="ARBA00023136"/>
    </source>
</evidence>
<keyword evidence="4" id="KW-0186">Copper</keyword>
<dbReference type="AlphaFoldDB" id="A0A9P8AK79"/>
<keyword evidence="2 4" id="KW-1133">Transmembrane helix</keyword>
<dbReference type="Pfam" id="PF04145">
    <property type="entry name" value="Ctr"/>
    <property type="match status" value="2"/>
</dbReference>
<dbReference type="GO" id="GO:0005375">
    <property type="term" value="F:copper ion transmembrane transporter activity"/>
    <property type="evidence" value="ECO:0007669"/>
    <property type="project" value="UniProtKB-UniRule"/>
</dbReference>
<evidence type="ECO:0000256" key="4">
    <source>
        <dbReference type="RuleBase" id="RU367022"/>
    </source>
</evidence>
<accession>A0A9P8AK79</accession>
<reference evidence="5" key="1">
    <citation type="submission" date="2021-03" db="EMBL/GenBank/DDBJ databases">
        <authorList>
            <person name="Palmer J.M."/>
        </authorList>
    </citation>
    <scope>NUCLEOTIDE SEQUENCE</scope>
    <source>
        <strain evidence="5">ARV_011</strain>
    </source>
</reference>
<proteinExistence type="inferred from homology"/>
<dbReference type="PANTHER" id="PTHR12483:SF115">
    <property type="entry name" value="COPPER TRANSPORT PROTEIN"/>
    <property type="match status" value="1"/>
</dbReference>
<evidence type="ECO:0000313" key="6">
    <source>
        <dbReference type="Proteomes" id="UP000790833"/>
    </source>
</evidence>
<gene>
    <name evidence="5" type="ORF">KQ657_000212</name>
</gene>
<dbReference type="InterPro" id="IPR007274">
    <property type="entry name" value="Cop_transporter"/>
</dbReference>
<dbReference type="GO" id="GO:0000329">
    <property type="term" value="C:fungal-type vacuole membrane"/>
    <property type="evidence" value="ECO:0007669"/>
    <property type="project" value="TreeGrafter"/>
</dbReference>
<feature type="transmembrane region" description="Helical" evidence="4">
    <location>
        <begin position="52"/>
        <end position="72"/>
    </location>
</feature>
<dbReference type="Proteomes" id="UP000790833">
    <property type="component" value="Unassembled WGS sequence"/>
</dbReference>
<evidence type="ECO:0000256" key="2">
    <source>
        <dbReference type="ARBA" id="ARBA00022989"/>
    </source>
</evidence>
<protein>
    <recommendedName>
        <fullName evidence="4">Copper transport protein</fullName>
    </recommendedName>
</protein>
<keyword evidence="4" id="KW-0187">Copper transport</keyword>
<evidence type="ECO:0000313" key="5">
    <source>
        <dbReference type="EMBL" id="KAG7196200.1"/>
    </source>
</evidence>
<keyword evidence="3 4" id="KW-0472">Membrane</keyword>
<dbReference type="GeneID" id="66113586"/>
<sequence length="159" mass="18387">MSHSSRHNFAKSHDMPMDPHMPMEDMCLMNMLFTWDWKNTCVVFKWWHIKTLPQFLVSFFAIVIITMLYELLKAYVSHWEVVNLQNVAGIAPDSDSRTIKQFRVKQAITYGIQVGYSFLLMLVFMTYSGWLWIAIVLGAGLGKFFWGSGLATPRSLACH</sequence>
<keyword evidence="4" id="KW-0406">Ion transport</keyword>
<comment type="caution">
    <text evidence="5">The sequence shown here is derived from an EMBL/GenBank/DDBJ whole genome shotgun (WGS) entry which is preliminary data.</text>
</comment>
<keyword evidence="6" id="KW-1185">Reference proteome</keyword>
<evidence type="ECO:0000256" key="1">
    <source>
        <dbReference type="ARBA" id="ARBA00022692"/>
    </source>
</evidence>
<comment type="similarity">
    <text evidence="4">Belongs to the copper transporter (Ctr) (TC 1.A.56) family. SLC31A subfamily.</text>
</comment>
<comment type="subcellular location">
    <subcellularLocation>
        <location evidence="4">Membrane</location>
        <topology evidence="4">Multi-pass membrane protein</topology>
    </subcellularLocation>
</comment>
<name>A0A9P8AK79_9ASCO</name>
<dbReference type="PANTHER" id="PTHR12483">
    <property type="entry name" value="SOLUTE CARRIER FAMILY 31 COPPER TRANSPORTERS"/>
    <property type="match status" value="1"/>
</dbReference>